<comment type="similarity">
    <text evidence="3">Belongs to the aldo/keto reductase family. Aldo/keto reductase 2 subfamily.</text>
</comment>
<organism evidence="6 7">
    <name type="scientific">Methyloceanibacter caenitepidi</name>
    <dbReference type="NCBI Taxonomy" id="1384459"/>
    <lineage>
        <taxon>Bacteria</taxon>
        <taxon>Pseudomonadati</taxon>
        <taxon>Pseudomonadota</taxon>
        <taxon>Alphaproteobacteria</taxon>
        <taxon>Hyphomicrobiales</taxon>
        <taxon>Hyphomicrobiaceae</taxon>
        <taxon>Methyloceanibacter</taxon>
    </lineage>
</organism>
<dbReference type="CDD" id="cd19094">
    <property type="entry name" value="AKR_Tas-like"/>
    <property type="match status" value="1"/>
</dbReference>
<dbReference type="EMBL" id="AP014648">
    <property type="protein sequence ID" value="BAQ15741.1"/>
    <property type="molecule type" value="Genomic_DNA"/>
</dbReference>
<name>A0A0A8JZ91_9HYPH</name>
<reference evidence="6 7" key="1">
    <citation type="submission" date="2014-09" db="EMBL/GenBank/DDBJ databases">
        <title>Genome sequencing of Methyloceanibacter caenitepidi Gela4.</title>
        <authorList>
            <person name="Takeuchi M."/>
            <person name="Susumu S."/>
            <person name="Kamagata Y."/>
            <person name="Oshima K."/>
            <person name="Hattori M."/>
            <person name="Iwasaki W."/>
        </authorList>
    </citation>
    <scope>NUCLEOTIDE SEQUENCE [LARGE SCALE GENOMIC DNA]</scope>
    <source>
        <strain evidence="6 7">Gela4</strain>
    </source>
</reference>
<dbReference type="PANTHER" id="PTHR43364">
    <property type="entry name" value="NADH-SPECIFIC METHYLGLYOXAL REDUCTASE-RELATED"/>
    <property type="match status" value="1"/>
</dbReference>
<dbReference type="InterPro" id="IPR036812">
    <property type="entry name" value="NAD(P)_OxRdtase_dom_sf"/>
</dbReference>
<dbReference type="KEGG" id="mcg:GL4_0271"/>
<sequence length="347" mass="38701">MEYRELGRTGVKVSALTLGTMTFGEQNTEAEGHAQMDYAVEQGINIFDAAEIYPIPPKAATQGATEEIVGTWLASRKARDKVMIATKVAGRSSVIDWLRDEPVLSRQTPAQMREAIDKSLRRLQTDYVDLYQLHWPDRPIRVFEGLEYRRLGDDAHNIHEILEVLGEFVASGKVRFIGLSNETPWGTMSFLKLAEQHNLPRVVSIQNAFNLVNRSYEVGLSEISYEEQISLLGYSPLGQGYLTGKYENGALPEGARKTLFNRLGRYEQGNGPRAISAYVALARRHGLDPSQMAIAYAISRPFMTSVIIGATSMEQLKTDIDAADLTLPKAVLEDIENIHLDYPNPCP</sequence>
<keyword evidence="1" id="KW-0521">NADP</keyword>
<dbReference type="Gene3D" id="3.20.20.100">
    <property type="entry name" value="NADP-dependent oxidoreductase domain"/>
    <property type="match status" value="1"/>
</dbReference>
<dbReference type="RefSeq" id="WP_045363690.1">
    <property type="nucleotide sequence ID" value="NZ_AP014648.1"/>
</dbReference>
<evidence type="ECO:0000256" key="2">
    <source>
        <dbReference type="ARBA" id="ARBA00023002"/>
    </source>
</evidence>
<dbReference type="GO" id="GO:0016491">
    <property type="term" value="F:oxidoreductase activity"/>
    <property type="evidence" value="ECO:0007669"/>
    <property type="project" value="UniProtKB-KW"/>
</dbReference>
<accession>A0A0A8JZ91</accession>
<dbReference type="FunFam" id="3.20.20.100:FF:000005">
    <property type="entry name" value="NADP(H)-dependent aldo-keto reductase"/>
    <property type="match status" value="1"/>
</dbReference>
<dbReference type="InterPro" id="IPR050523">
    <property type="entry name" value="AKR_Detox_Biosynth"/>
</dbReference>
<evidence type="ECO:0000256" key="1">
    <source>
        <dbReference type="ARBA" id="ARBA00022857"/>
    </source>
</evidence>
<evidence type="ECO:0000313" key="7">
    <source>
        <dbReference type="Proteomes" id="UP000031643"/>
    </source>
</evidence>
<evidence type="ECO:0000256" key="3">
    <source>
        <dbReference type="ARBA" id="ARBA00038157"/>
    </source>
</evidence>
<evidence type="ECO:0000256" key="4">
    <source>
        <dbReference type="ARBA" id="ARBA00070119"/>
    </source>
</evidence>
<evidence type="ECO:0000259" key="5">
    <source>
        <dbReference type="Pfam" id="PF00248"/>
    </source>
</evidence>
<proteinExistence type="inferred from homology"/>
<keyword evidence="2" id="KW-0560">Oxidoreductase</keyword>
<feature type="domain" description="NADP-dependent oxidoreductase" evidence="5">
    <location>
        <begin position="16"/>
        <end position="338"/>
    </location>
</feature>
<dbReference type="NCBIfam" id="NF007912">
    <property type="entry name" value="PRK10625.1"/>
    <property type="match status" value="1"/>
</dbReference>
<gene>
    <name evidence="6" type="ORF">GL4_0271</name>
</gene>
<dbReference type="Proteomes" id="UP000031643">
    <property type="component" value="Chromosome"/>
</dbReference>
<protein>
    <recommendedName>
        <fullName evidence="4">Protein tas</fullName>
    </recommendedName>
</protein>
<dbReference type="HOGENOM" id="CLU_023205_2_0_5"/>
<dbReference type="PANTHER" id="PTHR43364:SF4">
    <property type="entry name" value="NAD(P)-LINKED OXIDOREDUCTASE SUPERFAMILY PROTEIN"/>
    <property type="match status" value="1"/>
</dbReference>
<evidence type="ECO:0000313" key="6">
    <source>
        <dbReference type="EMBL" id="BAQ15741.1"/>
    </source>
</evidence>
<dbReference type="SUPFAM" id="SSF51430">
    <property type="entry name" value="NAD(P)-linked oxidoreductase"/>
    <property type="match status" value="1"/>
</dbReference>
<dbReference type="OrthoDB" id="9803483at2"/>
<dbReference type="AlphaFoldDB" id="A0A0A8JZ91"/>
<dbReference type="Pfam" id="PF00248">
    <property type="entry name" value="Aldo_ket_red"/>
    <property type="match status" value="1"/>
</dbReference>
<dbReference type="InterPro" id="IPR023210">
    <property type="entry name" value="NADP_OxRdtase_dom"/>
</dbReference>
<dbReference type="STRING" id="1384459.GL4_0271"/>
<keyword evidence="7" id="KW-1185">Reference proteome</keyword>